<evidence type="ECO:0000313" key="1">
    <source>
        <dbReference type="EMBL" id="MBE1484765.1"/>
    </source>
</evidence>
<comment type="caution">
    <text evidence="1">The sequence shown here is derived from an EMBL/GenBank/DDBJ whole genome shotgun (WGS) entry which is preliminary data.</text>
</comment>
<dbReference type="RefSeq" id="WP_192765075.1">
    <property type="nucleotide sequence ID" value="NZ_JADBEB010000001.1"/>
</dbReference>
<accession>A0A927M5C0</accession>
<evidence type="ECO:0000313" key="2">
    <source>
        <dbReference type="Proteomes" id="UP000649753"/>
    </source>
</evidence>
<organism evidence="1 2">
    <name type="scientific">Plantactinospora soyae</name>
    <dbReference type="NCBI Taxonomy" id="1544732"/>
    <lineage>
        <taxon>Bacteria</taxon>
        <taxon>Bacillati</taxon>
        <taxon>Actinomycetota</taxon>
        <taxon>Actinomycetes</taxon>
        <taxon>Micromonosporales</taxon>
        <taxon>Micromonosporaceae</taxon>
        <taxon>Plantactinospora</taxon>
    </lineage>
</organism>
<name>A0A927M5C0_9ACTN</name>
<gene>
    <name evidence="1" type="ORF">H4W31_000403</name>
</gene>
<keyword evidence="2" id="KW-1185">Reference proteome</keyword>
<protein>
    <submittedName>
        <fullName evidence="1">Uncharacterized protein</fullName>
    </submittedName>
</protein>
<dbReference type="AlphaFoldDB" id="A0A927M5C0"/>
<dbReference type="Proteomes" id="UP000649753">
    <property type="component" value="Unassembled WGS sequence"/>
</dbReference>
<reference evidence="1" key="1">
    <citation type="submission" date="2020-10" db="EMBL/GenBank/DDBJ databases">
        <title>Sequencing the genomes of 1000 actinobacteria strains.</title>
        <authorList>
            <person name="Klenk H.-P."/>
        </authorList>
    </citation>
    <scope>NUCLEOTIDE SEQUENCE</scope>
    <source>
        <strain evidence="1">DSM 46832</strain>
    </source>
</reference>
<proteinExistence type="predicted"/>
<sequence>MDADAARQGLILLQQLRPALTTQQGEPVDPAHVRVTLGILLLLHHIELE</sequence>
<dbReference type="EMBL" id="JADBEB010000001">
    <property type="protein sequence ID" value="MBE1484765.1"/>
    <property type="molecule type" value="Genomic_DNA"/>
</dbReference>